<dbReference type="RefSeq" id="WP_249333402.1">
    <property type="nucleotide sequence ID" value="NZ_JACRSY010000025.1"/>
</dbReference>
<evidence type="ECO:0000313" key="3">
    <source>
        <dbReference type="Proteomes" id="UP000655830"/>
    </source>
</evidence>
<comment type="caution">
    <text evidence="2">The sequence shown here is derived from an EMBL/GenBank/DDBJ whole genome shotgun (WGS) entry which is preliminary data.</text>
</comment>
<proteinExistence type="predicted"/>
<gene>
    <name evidence="2" type="ORF">H8718_14255</name>
</gene>
<dbReference type="Proteomes" id="UP000655830">
    <property type="component" value="Unassembled WGS sequence"/>
</dbReference>
<feature type="domain" description="Exodeoxyribonuclease X-like C-terminal" evidence="1">
    <location>
        <begin position="218"/>
        <end position="246"/>
    </location>
</feature>
<dbReference type="AlphaFoldDB" id="A0A926EJ82"/>
<evidence type="ECO:0000313" key="2">
    <source>
        <dbReference type="EMBL" id="MBC8580681.1"/>
    </source>
</evidence>
<name>A0A926EJ82_9FIRM</name>
<reference evidence="2" key="1">
    <citation type="submission" date="2020-08" db="EMBL/GenBank/DDBJ databases">
        <title>Genome public.</title>
        <authorList>
            <person name="Liu C."/>
            <person name="Sun Q."/>
        </authorList>
    </citation>
    <scope>NUCLEOTIDE SEQUENCE</scope>
    <source>
        <strain evidence="2">NSJ-12</strain>
    </source>
</reference>
<keyword evidence="3" id="KW-1185">Reference proteome</keyword>
<sequence>MTTHILANTTKDISLIDEMDIGLVKKTIDKIAAFQAVVQQTLRREHDYGIIPGTIKPTLLKPGGEKICMMLGINPEYEMMDHVQDYEKGFFAYIIRCTLKKGMRNVAQGLGNCNSFEKKYRWINSDIIPTGTDPEDVRQFIDKYGRLRYKIPNPDPCDLTNTILKIAKKRAFIDAVLQVASLSEIFTQDLEEMQDFINQSEIVGTETMQPKEAAAIKINFGKYKNRTLKEIYKEDPNYFEWIALNSKDELIKKACEVMKEAAHQKEELAPKKEVQG</sequence>
<evidence type="ECO:0000259" key="1">
    <source>
        <dbReference type="Pfam" id="PF20600"/>
    </source>
</evidence>
<accession>A0A926EJ82</accession>
<dbReference type="Pfam" id="PF20600">
    <property type="entry name" value="ExoX-like_C"/>
    <property type="match status" value="1"/>
</dbReference>
<dbReference type="InterPro" id="IPR046768">
    <property type="entry name" value="ExoX-like_C"/>
</dbReference>
<protein>
    <recommendedName>
        <fullName evidence="1">Exodeoxyribonuclease X-like C-terminal domain-containing protein</fullName>
    </recommendedName>
</protein>
<organism evidence="2 3">
    <name type="scientific">Zhenhengia yiwuensis</name>
    <dbReference type="NCBI Taxonomy" id="2763666"/>
    <lineage>
        <taxon>Bacteria</taxon>
        <taxon>Bacillati</taxon>
        <taxon>Bacillota</taxon>
        <taxon>Clostridia</taxon>
        <taxon>Lachnospirales</taxon>
        <taxon>Lachnospiraceae</taxon>
        <taxon>Zhenhengia</taxon>
    </lineage>
</organism>
<dbReference type="EMBL" id="JACRSY010000025">
    <property type="protein sequence ID" value="MBC8580681.1"/>
    <property type="molecule type" value="Genomic_DNA"/>
</dbReference>